<organism evidence="3 4">
    <name type="scientific">Bacteroides uniformis</name>
    <dbReference type="NCBI Taxonomy" id="820"/>
    <lineage>
        <taxon>Bacteria</taxon>
        <taxon>Pseudomonadati</taxon>
        <taxon>Bacteroidota</taxon>
        <taxon>Bacteroidia</taxon>
        <taxon>Bacteroidales</taxon>
        <taxon>Bacteroidaceae</taxon>
        <taxon>Bacteroides</taxon>
    </lineage>
</organism>
<dbReference type="AlphaFoldDB" id="A0A1Q6HZ84"/>
<accession>A0A1Q6HZ84</accession>
<dbReference type="InterPro" id="IPR025517">
    <property type="entry name" value="DUF4405"/>
</dbReference>
<dbReference type="Pfam" id="PF14358">
    <property type="entry name" value="DUF4405"/>
    <property type="match status" value="1"/>
</dbReference>
<evidence type="ECO:0000313" key="4">
    <source>
        <dbReference type="Proteomes" id="UP000186549"/>
    </source>
</evidence>
<name>A0A1Q6HZ84_BACUN</name>
<sequence length="123" mass="13926">MTKNRMPVNIAIDLAMLIAIALVSVSGFILEVVIPSRHAVRMHGADSWCSHLCGLGRHGWGDVHLWAGVALLVLLAVHILLHLNIVSAFFKRKCPNRTLRMVLYVFLLMLLLITIVPWFYMFH</sequence>
<comment type="caution">
    <text evidence="3">The sequence shown here is derived from an EMBL/GenBank/DDBJ whole genome shotgun (WGS) entry which is preliminary data.</text>
</comment>
<dbReference type="Proteomes" id="UP000186549">
    <property type="component" value="Unassembled WGS sequence"/>
</dbReference>
<dbReference type="EMBL" id="MNQU01000238">
    <property type="protein sequence ID" value="OKZ31941.1"/>
    <property type="molecule type" value="Genomic_DNA"/>
</dbReference>
<feature type="transmembrane region" description="Helical" evidence="1">
    <location>
        <begin position="65"/>
        <end position="90"/>
    </location>
</feature>
<gene>
    <name evidence="3" type="ORF">BHV79_12035</name>
</gene>
<evidence type="ECO:0000256" key="1">
    <source>
        <dbReference type="SAM" id="Phobius"/>
    </source>
</evidence>
<evidence type="ECO:0000259" key="2">
    <source>
        <dbReference type="Pfam" id="PF14358"/>
    </source>
</evidence>
<proteinExistence type="predicted"/>
<feature type="transmembrane region" description="Helical" evidence="1">
    <location>
        <begin position="12"/>
        <end position="34"/>
    </location>
</feature>
<feature type="domain" description="Flavinylation-associated cytochrome" evidence="2">
    <location>
        <begin position="12"/>
        <end position="82"/>
    </location>
</feature>
<reference evidence="3 4" key="1">
    <citation type="journal article" date="2016" name="Nat. Biotechnol.">
        <title>Measurement of bacterial replication rates in microbial communities.</title>
        <authorList>
            <person name="Brown C.T."/>
            <person name="Olm M.R."/>
            <person name="Thomas B.C."/>
            <person name="Banfield J.F."/>
        </authorList>
    </citation>
    <scope>NUCLEOTIDE SEQUENCE [LARGE SCALE GENOMIC DNA]</scope>
    <source>
        <strain evidence="3">45_41</strain>
    </source>
</reference>
<feature type="transmembrane region" description="Helical" evidence="1">
    <location>
        <begin position="102"/>
        <end position="120"/>
    </location>
</feature>
<keyword evidence="1" id="KW-0472">Membrane</keyword>
<protein>
    <recommendedName>
        <fullName evidence="2">Flavinylation-associated cytochrome domain-containing protein</fullName>
    </recommendedName>
</protein>
<evidence type="ECO:0000313" key="3">
    <source>
        <dbReference type="EMBL" id="OKZ31941.1"/>
    </source>
</evidence>
<keyword evidence="1" id="KW-1133">Transmembrane helix</keyword>
<keyword evidence="1" id="KW-0812">Transmembrane</keyword>